<organism evidence="3">
    <name type="scientific">termite gut metagenome</name>
    <dbReference type="NCBI Taxonomy" id="433724"/>
    <lineage>
        <taxon>unclassified sequences</taxon>
        <taxon>metagenomes</taxon>
        <taxon>organismal metagenomes</taxon>
    </lineage>
</organism>
<keyword evidence="1" id="KW-0472">Membrane</keyword>
<keyword evidence="1" id="KW-0812">Transmembrane</keyword>
<feature type="transmembrane region" description="Helical" evidence="1">
    <location>
        <begin position="73"/>
        <end position="93"/>
    </location>
</feature>
<protein>
    <recommendedName>
        <fullName evidence="2">DUF6377 domain-containing protein</fullName>
    </recommendedName>
</protein>
<dbReference type="InterPro" id="IPR045957">
    <property type="entry name" value="DUF6377"/>
</dbReference>
<comment type="caution">
    <text evidence="3">The sequence shown here is derived from an EMBL/GenBank/DDBJ whole genome shotgun (WGS) entry which is preliminary data.</text>
</comment>
<dbReference type="EMBL" id="SNRY01001064">
    <property type="protein sequence ID" value="KAA6333844.1"/>
    <property type="molecule type" value="Genomic_DNA"/>
</dbReference>
<gene>
    <name evidence="3" type="ORF">EZS27_017787</name>
</gene>
<dbReference type="AlphaFoldDB" id="A0A5J4RK02"/>
<accession>A0A5J4RK02</accession>
<proteinExistence type="predicted"/>
<feature type="domain" description="DUF6377" evidence="2">
    <location>
        <begin position="3"/>
        <end position="245"/>
    </location>
</feature>
<keyword evidence="1" id="KW-1133">Transmembrane helix</keyword>
<dbReference type="Pfam" id="PF19904">
    <property type="entry name" value="DUF6377"/>
    <property type="match status" value="1"/>
</dbReference>
<sequence length="283" mass="32742">MPSKEYRALQTLALILYEEGDINRAYNYINVSINDALEANTRMNIPFISTVIPVISQAYQKEMKEKDRLQIKLIWFISVLLLALVAAIIIVYAQKKKVTIAERNQHLTNIQLAELNNKLLNINAKLVESNSIKETYIVRYMDLCSEYINHVDKYRSGLNKIAKEEGATGVMKLLKSPADLEDELKEFYANFDATFLHLFPNFVEQFNSLLEEDKRIIPKQGKQLNTALRIFALIRLGITDSVKIAEFLRYSVNTIYNYRVKIRNSAINSRDDFEKQVMMVGQF</sequence>
<evidence type="ECO:0000313" key="3">
    <source>
        <dbReference type="EMBL" id="KAA6333844.1"/>
    </source>
</evidence>
<reference evidence="3" key="1">
    <citation type="submission" date="2019-03" db="EMBL/GenBank/DDBJ databases">
        <title>Single cell metagenomics reveals metabolic interactions within the superorganism composed of flagellate Streblomastix strix and complex community of Bacteroidetes bacteria on its surface.</title>
        <authorList>
            <person name="Treitli S.C."/>
            <person name="Kolisko M."/>
            <person name="Husnik F."/>
            <person name="Keeling P."/>
            <person name="Hampl V."/>
        </authorList>
    </citation>
    <scope>NUCLEOTIDE SEQUENCE</scope>
    <source>
        <strain evidence="3">STM</strain>
    </source>
</reference>
<evidence type="ECO:0000259" key="2">
    <source>
        <dbReference type="Pfam" id="PF19904"/>
    </source>
</evidence>
<name>A0A5J4RK02_9ZZZZ</name>
<evidence type="ECO:0000256" key="1">
    <source>
        <dbReference type="SAM" id="Phobius"/>
    </source>
</evidence>